<evidence type="ECO:0000256" key="2">
    <source>
        <dbReference type="ARBA" id="ARBA00022723"/>
    </source>
</evidence>
<dbReference type="GO" id="GO:0046872">
    <property type="term" value="F:metal ion binding"/>
    <property type="evidence" value="ECO:0007669"/>
    <property type="project" value="UniProtKB-KW"/>
</dbReference>
<proteinExistence type="predicted"/>
<dbReference type="PATRIC" id="fig|1193502.14.peg.268"/>
<name>A0A1D7TGJ7_9BACT</name>
<dbReference type="Proteomes" id="UP000094609">
    <property type="component" value="Chromosome"/>
</dbReference>
<dbReference type="RefSeq" id="WP_084010640.1">
    <property type="nucleotide sequence ID" value="NZ_CP017111.1"/>
</dbReference>
<sequence>MPSATPKKRQWRCYSGKKKRHTAKGQIVIDVNCRIICTAISTRTMHDFKLFKTSRLPIKKETKVSVDTGYLGITSLHPNTDIPKKKSKLHPLSMEDKIINKAKASLRIVVEHINAKIKTFKMLGEKYRNRRKRFGLRFNLICALINFDRGFRII</sequence>
<dbReference type="AlphaFoldDB" id="A0A1D7TGJ7"/>
<dbReference type="Pfam" id="PF13359">
    <property type="entry name" value="DDE_Tnp_4"/>
    <property type="match status" value="1"/>
</dbReference>
<keyword evidence="2" id="KW-0479">Metal-binding</keyword>
<evidence type="ECO:0000313" key="4">
    <source>
        <dbReference type="EMBL" id="AOO64060.1"/>
    </source>
</evidence>
<accession>A0A1D7TGJ7</accession>
<dbReference type="STRING" id="1193502.SHALO_0263"/>
<protein>
    <submittedName>
        <fullName evidence="4">Putative transposase</fullName>
    </submittedName>
</protein>
<evidence type="ECO:0000313" key="5">
    <source>
        <dbReference type="Proteomes" id="UP000094609"/>
    </source>
</evidence>
<organism evidence="4 5">
    <name type="scientific">Sulfurospirillum halorespirans DSM 13726</name>
    <dbReference type="NCBI Taxonomy" id="1193502"/>
    <lineage>
        <taxon>Bacteria</taxon>
        <taxon>Pseudomonadati</taxon>
        <taxon>Campylobacterota</taxon>
        <taxon>Epsilonproteobacteria</taxon>
        <taxon>Campylobacterales</taxon>
        <taxon>Sulfurospirillaceae</taxon>
        <taxon>Sulfurospirillum</taxon>
    </lineage>
</organism>
<feature type="domain" description="DDE Tnp4" evidence="3">
    <location>
        <begin position="5"/>
        <end position="146"/>
    </location>
</feature>
<dbReference type="EMBL" id="CP017111">
    <property type="protein sequence ID" value="AOO64060.1"/>
    <property type="molecule type" value="Genomic_DNA"/>
</dbReference>
<comment type="cofactor">
    <cofactor evidence="1">
        <name>a divalent metal cation</name>
        <dbReference type="ChEBI" id="CHEBI:60240"/>
    </cofactor>
</comment>
<evidence type="ECO:0000259" key="3">
    <source>
        <dbReference type="Pfam" id="PF13359"/>
    </source>
</evidence>
<keyword evidence="5" id="KW-1185">Reference proteome</keyword>
<reference evidence="5" key="1">
    <citation type="submission" date="2016-08" db="EMBL/GenBank/DDBJ databases">
        <title>Complete genome sequence of the organohalide-respiring Epsilonproteobacterium Sulfurospirillum halorespirans.</title>
        <authorList>
            <person name="Goris T."/>
            <person name="Zimmermann J."/>
            <person name="Schenz B."/>
            <person name="Lemos M."/>
            <person name="Hackermueller J."/>
            <person name="Diekert G."/>
        </authorList>
    </citation>
    <scope>NUCLEOTIDE SEQUENCE [LARGE SCALE GENOMIC DNA]</scope>
    <source>
        <strain>DSM 13726</strain>
        <strain evidence="5">PCE-M2</strain>
    </source>
</reference>
<evidence type="ECO:0000256" key="1">
    <source>
        <dbReference type="ARBA" id="ARBA00001968"/>
    </source>
</evidence>
<dbReference type="KEGG" id="shal:SHALO_0263"/>
<dbReference type="InterPro" id="IPR027806">
    <property type="entry name" value="HARBI1_dom"/>
</dbReference>
<gene>
    <name evidence="4" type="ORF">SHALO_0263</name>
</gene>